<gene>
    <name evidence="4" type="ORF">O0R41_05250</name>
</gene>
<organism evidence="4 5">
    <name type="scientific">Sphingobium naphthae</name>
    <dbReference type="NCBI Taxonomy" id="1886786"/>
    <lineage>
        <taxon>Bacteria</taxon>
        <taxon>Pseudomonadati</taxon>
        <taxon>Pseudomonadota</taxon>
        <taxon>Alphaproteobacteria</taxon>
        <taxon>Sphingomonadales</taxon>
        <taxon>Sphingomonadaceae</taxon>
        <taxon>Sphingobium</taxon>
    </lineage>
</organism>
<dbReference type="Proteomes" id="UP001185984">
    <property type="component" value="Unassembled WGS sequence"/>
</dbReference>
<evidence type="ECO:0000256" key="1">
    <source>
        <dbReference type="ARBA" id="ARBA00022679"/>
    </source>
</evidence>
<feature type="transmembrane region" description="Helical" evidence="3">
    <location>
        <begin position="171"/>
        <end position="194"/>
    </location>
</feature>
<feature type="transmembrane region" description="Helical" evidence="3">
    <location>
        <begin position="259"/>
        <end position="281"/>
    </location>
</feature>
<evidence type="ECO:0000313" key="5">
    <source>
        <dbReference type="Proteomes" id="UP001185984"/>
    </source>
</evidence>
<protein>
    <submittedName>
        <fullName evidence="4">CDP-alcohol phosphatidyltransferase family protein</fullName>
    </submittedName>
</protein>
<comment type="similarity">
    <text evidence="2">Belongs to the CDP-alcohol phosphatidyltransferase class-I family.</text>
</comment>
<comment type="caution">
    <text evidence="4">The sequence shown here is derived from an EMBL/GenBank/DDBJ whole genome shotgun (WGS) entry which is preliminary data.</text>
</comment>
<dbReference type="RefSeq" id="WP_317516052.1">
    <property type="nucleotide sequence ID" value="NZ_JAPTHD010000001.1"/>
</dbReference>
<keyword evidence="1 2" id="KW-0808">Transferase</keyword>
<name>A0ABU3ZU55_9SPHN</name>
<accession>A0ABU3ZU55</accession>
<dbReference type="InterPro" id="IPR048254">
    <property type="entry name" value="CDP_ALCOHOL_P_TRANSF_CS"/>
</dbReference>
<keyword evidence="3" id="KW-1133">Transmembrane helix</keyword>
<dbReference type="Gene3D" id="1.20.120.1760">
    <property type="match status" value="1"/>
</dbReference>
<keyword evidence="3" id="KW-0812">Transmembrane</keyword>
<sequence length="372" mass="41624">MSQLLSTNLGPVRLIGDNATPIWGMSNAERNRRMAQSAAKNGSQLAPGHELLFNLAYAFDPLLLNLVLDTPGTLFTWGDAPIVGQVAQGADPLSAPHVVDLSDGRQLYNRQLRKLEQPMVRELTPASRREIERRSYFGAYKGVTDLLTKYLWPELALVLTRIAAQLRMTPNMVSVIGVTLCVVATFLFAKGLYWTGFLSGFIFMVLDTVDGKLARCTITSSKWGNVIDHGVDLVHPPFWWYFWGTGLVYWGLALSDETFAFIMTAVIAGYVLQRVIEGLFLRSFKMHIHVWRRFDSQFRLITARRNPNMVILFVALLAGRPDIGLVALAWWTIISLIVHAVRLAQAYAMRASGRPVVSWMDEAEAALEGQRA</sequence>
<dbReference type="InterPro" id="IPR000462">
    <property type="entry name" value="CDP-OH_P_trans"/>
</dbReference>
<evidence type="ECO:0000256" key="3">
    <source>
        <dbReference type="SAM" id="Phobius"/>
    </source>
</evidence>
<reference evidence="5" key="1">
    <citation type="journal article" date="2022" name="J Environ Chem Eng">
        <title>Biodegradation of petroleum oil using a constructed nonpathogenic and heavy metal-tolerant bacterial consortium isolated from marine sponges.</title>
        <authorList>
            <person name="Dechsakulwatana C."/>
            <person name="Rungsihiranrut A."/>
            <person name="Muangchinda C."/>
            <person name="Ningthoujam R."/>
            <person name="Klankeo P."/>
            <person name="Pinyakong O."/>
        </authorList>
    </citation>
    <scope>NUCLEOTIDE SEQUENCE [LARGE SCALE GENOMIC DNA]</scope>
    <source>
        <strain evidence="5">MO2-4</strain>
    </source>
</reference>
<proteinExistence type="inferred from homology"/>
<keyword evidence="3" id="KW-0472">Membrane</keyword>
<dbReference type="PROSITE" id="PS00379">
    <property type="entry name" value="CDP_ALCOHOL_P_TRANSF"/>
    <property type="match status" value="1"/>
</dbReference>
<dbReference type="InterPro" id="IPR043130">
    <property type="entry name" value="CDP-OH_PTrfase_TM_dom"/>
</dbReference>
<feature type="transmembrane region" description="Helical" evidence="3">
    <location>
        <begin position="325"/>
        <end position="344"/>
    </location>
</feature>
<dbReference type="Pfam" id="PF01066">
    <property type="entry name" value="CDP-OH_P_transf"/>
    <property type="match status" value="1"/>
</dbReference>
<evidence type="ECO:0000313" key="4">
    <source>
        <dbReference type="EMBL" id="MDV5823003.1"/>
    </source>
</evidence>
<evidence type="ECO:0000256" key="2">
    <source>
        <dbReference type="RuleBase" id="RU003750"/>
    </source>
</evidence>
<dbReference type="EMBL" id="JAPTHD010000001">
    <property type="protein sequence ID" value="MDV5823003.1"/>
    <property type="molecule type" value="Genomic_DNA"/>
</dbReference>
<keyword evidence="5" id="KW-1185">Reference proteome</keyword>